<accession>A0AAT9H9Y6</accession>
<dbReference type="InterPro" id="IPR051268">
    <property type="entry name" value="Type-I_R_enzyme_R_subunit"/>
</dbReference>
<dbReference type="GO" id="GO:0005524">
    <property type="term" value="F:ATP binding"/>
    <property type="evidence" value="ECO:0007669"/>
    <property type="project" value="UniProtKB-KW"/>
</dbReference>
<evidence type="ECO:0000256" key="11">
    <source>
        <dbReference type="SAM" id="MobiDB-lite"/>
    </source>
</evidence>
<sequence length="301" mass="33660">MTAGVEPPLGEPSIDRLTEKELELHALELLAEYGWEHISGPELGPAYGVRADWDDLVLRPRLLKAIRNRYPRLPEHVAEDAVSELLRWHTKNDLRENHRFYERLTAGVQVPYEDAATGETRHVTIRPVDFGDAHGNDLVAASQVRVRSTKNRTFVFDIVLYVNGLPLAVVELKKADSNDNARTAYDQLQGYRRELKETGTFSTLLVTLVSDGITARLGTPSRPGSTWPLARRRARRHAPQGRTAGRTCPGADALRRLRAHPSSGSDRELPVLLRPGVGCRRHGEARQGAPVHRRQCSRPGH</sequence>
<dbReference type="REBASE" id="845441">
    <property type="entry name" value="SspKM778ORF5870P"/>
</dbReference>
<evidence type="ECO:0000256" key="3">
    <source>
        <dbReference type="ARBA" id="ARBA00012654"/>
    </source>
</evidence>
<dbReference type="PANTHER" id="PTHR30195:SF15">
    <property type="entry name" value="TYPE I RESTRICTION ENZYME HINDI ENDONUCLEASE SUBUNIT"/>
    <property type="match status" value="1"/>
</dbReference>
<evidence type="ECO:0000313" key="13">
    <source>
        <dbReference type="EMBL" id="BFO14203.1"/>
    </source>
</evidence>
<feature type="region of interest" description="Disordered" evidence="11">
    <location>
        <begin position="280"/>
        <end position="301"/>
    </location>
</feature>
<feature type="domain" description="Restriction endonuclease type I HsdR N-terminal" evidence="12">
    <location>
        <begin position="17"/>
        <end position="223"/>
    </location>
</feature>
<dbReference type="InterPro" id="IPR007409">
    <property type="entry name" value="Restrct_endonuc_type1_HsdR_N"/>
</dbReference>
<evidence type="ECO:0000256" key="5">
    <source>
        <dbReference type="ARBA" id="ARBA00022741"/>
    </source>
</evidence>
<evidence type="ECO:0000256" key="2">
    <source>
        <dbReference type="ARBA" id="ARBA00008598"/>
    </source>
</evidence>
<evidence type="ECO:0000256" key="7">
    <source>
        <dbReference type="ARBA" id="ARBA00022759"/>
    </source>
</evidence>
<evidence type="ECO:0000256" key="8">
    <source>
        <dbReference type="ARBA" id="ARBA00022801"/>
    </source>
</evidence>
<dbReference type="GO" id="GO:0003677">
    <property type="term" value="F:DNA binding"/>
    <property type="evidence" value="ECO:0007669"/>
    <property type="project" value="UniProtKB-KW"/>
</dbReference>
<dbReference type="EC" id="3.1.21.3" evidence="3"/>
<evidence type="ECO:0000256" key="4">
    <source>
        <dbReference type="ARBA" id="ARBA00022722"/>
    </source>
</evidence>
<evidence type="ECO:0000256" key="9">
    <source>
        <dbReference type="ARBA" id="ARBA00022840"/>
    </source>
</evidence>
<evidence type="ECO:0000256" key="10">
    <source>
        <dbReference type="ARBA" id="ARBA00023125"/>
    </source>
</evidence>
<gene>
    <name evidence="13" type="ORF">SHKM778_05910</name>
</gene>
<proteinExistence type="inferred from homology"/>
<evidence type="ECO:0000256" key="6">
    <source>
        <dbReference type="ARBA" id="ARBA00022747"/>
    </source>
</evidence>
<comment type="catalytic activity">
    <reaction evidence="1">
        <text>Endonucleolytic cleavage of DNA to give random double-stranded fragments with terminal 5'-phosphates, ATP is simultaneously hydrolyzed.</text>
        <dbReference type="EC" id="3.1.21.3"/>
    </reaction>
</comment>
<keyword evidence="8" id="KW-0378">Hydrolase</keyword>
<dbReference type="CDD" id="cd22332">
    <property type="entry name" value="HsdR_N"/>
    <property type="match status" value="1"/>
</dbReference>
<keyword evidence="7" id="KW-0255">Endonuclease</keyword>
<dbReference type="PANTHER" id="PTHR30195">
    <property type="entry name" value="TYPE I SITE-SPECIFIC DEOXYRIBONUCLEASE PROTEIN SUBUNIT M AND R"/>
    <property type="match status" value="1"/>
</dbReference>
<name>A0AAT9H9Y6_9ACTN</name>
<keyword evidence="9" id="KW-0067">ATP-binding</keyword>
<reference evidence="13" key="1">
    <citation type="submission" date="2024-06" db="EMBL/GenBank/DDBJ databases">
        <authorList>
            <consortium name="consrtm"/>
            <person name="Uemura M."/>
            <person name="Terahara T."/>
        </authorList>
    </citation>
    <scope>NUCLEOTIDE SEQUENCE</scope>
    <source>
        <strain evidence="13">KM77-8</strain>
    </source>
</reference>
<evidence type="ECO:0000259" key="12">
    <source>
        <dbReference type="Pfam" id="PF04313"/>
    </source>
</evidence>
<evidence type="ECO:0000256" key="1">
    <source>
        <dbReference type="ARBA" id="ARBA00000851"/>
    </source>
</evidence>
<dbReference type="GO" id="GO:0009035">
    <property type="term" value="F:type I site-specific deoxyribonuclease activity"/>
    <property type="evidence" value="ECO:0007669"/>
    <property type="project" value="UniProtKB-EC"/>
</dbReference>
<dbReference type="Pfam" id="PF04313">
    <property type="entry name" value="HSDR_N"/>
    <property type="match status" value="1"/>
</dbReference>
<dbReference type="GO" id="GO:0009307">
    <property type="term" value="P:DNA restriction-modification system"/>
    <property type="evidence" value="ECO:0007669"/>
    <property type="project" value="UniProtKB-KW"/>
</dbReference>
<keyword evidence="4" id="KW-0540">Nuclease</keyword>
<dbReference type="EMBL" id="AP035768">
    <property type="protein sequence ID" value="BFO14203.1"/>
    <property type="molecule type" value="Genomic_DNA"/>
</dbReference>
<reference evidence="13" key="2">
    <citation type="submission" date="2024-07" db="EMBL/GenBank/DDBJ databases">
        <title>Streptomyces haneummycinica sp. nov., a new antibiotic-producing actinobacterium isolated from marine sediment.</title>
        <authorList>
            <person name="Uemura M."/>
            <person name="Hamada M."/>
            <person name="Hirano S."/>
            <person name="Kobayashi K."/>
            <person name="Ohshiro T."/>
            <person name="Kobayashi T."/>
            <person name="Terahara T."/>
        </authorList>
    </citation>
    <scope>NUCLEOTIDE SEQUENCE</scope>
    <source>
        <strain evidence="13">KM77-8</strain>
    </source>
</reference>
<keyword evidence="5" id="KW-0547">Nucleotide-binding</keyword>
<feature type="compositionally biased region" description="Basic residues" evidence="11">
    <location>
        <begin position="291"/>
        <end position="301"/>
    </location>
</feature>
<keyword evidence="10" id="KW-0238">DNA-binding</keyword>
<keyword evidence="6" id="KW-0680">Restriction system</keyword>
<dbReference type="AlphaFoldDB" id="A0AAT9H9Y6"/>
<dbReference type="Gene3D" id="3.90.1570.50">
    <property type="match status" value="1"/>
</dbReference>
<organism evidence="13">
    <name type="scientific">Streptomyces haneummycinicus</name>
    <dbReference type="NCBI Taxonomy" id="3074435"/>
    <lineage>
        <taxon>Bacteria</taxon>
        <taxon>Bacillati</taxon>
        <taxon>Actinomycetota</taxon>
        <taxon>Actinomycetes</taxon>
        <taxon>Kitasatosporales</taxon>
        <taxon>Streptomycetaceae</taxon>
        <taxon>Streptomyces</taxon>
    </lineage>
</organism>
<comment type="similarity">
    <text evidence="2">Belongs to the HsdR family.</text>
</comment>
<protein>
    <recommendedName>
        <fullName evidence="3">type I site-specific deoxyribonuclease</fullName>
        <ecNumber evidence="3">3.1.21.3</ecNumber>
    </recommendedName>
</protein>